<evidence type="ECO:0000313" key="1">
    <source>
        <dbReference type="EMBL" id="KAH6922572.1"/>
    </source>
</evidence>
<reference evidence="1" key="1">
    <citation type="submission" date="2020-05" db="EMBL/GenBank/DDBJ databases">
        <title>Large-scale comparative analyses of tick genomes elucidate their genetic diversity and vector capacities.</title>
        <authorList>
            <person name="Jia N."/>
            <person name="Wang J."/>
            <person name="Shi W."/>
            <person name="Du L."/>
            <person name="Sun Y."/>
            <person name="Zhan W."/>
            <person name="Jiang J."/>
            <person name="Wang Q."/>
            <person name="Zhang B."/>
            <person name="Ji P."/>
            <person name="Sakyi L.B."/>
            <person name="Cui X."/>
            <person name="Yuan T."/>
            <person name="Jiang B."/>
            <person name="Yang W."/>
            <person name="Lam T.T.-Y."/>
            <person name="Chang Q."/>
            <person name="Ding S."/>
            <person name="Wang X."/>
            <person name="Zhu J."/>
            <person name="Ruan X."/>
            <person name="Zhao L."/>
            <person name="Wei J."/>
            <person name="Que T."/>
            <person name="Du C."/>
            <person name="Cheng J."/>
            <person name="Dai P."/>
            <person name="Han X."/>
            <person name="Huang E."/>
            <person name="Gao Y."/>
            <person name="Liu J."/>
            <person name="Shao H."/>
            <person name="Ye R."/>
            <person name="Li L."/>
            <person name="Wei W."/>
            <person name="Wang X."/>
            <person name="Wang C."/>
            <person name="Yang T."/>
            <person name="Huo Q."/>
            <person name="Li W."/>
            <person name="Guo W."/>
            <person name="Chen H."/>
            <person name="Zhou L."/>
            <person name="Ni X."/>
            <person name="Tian J."/>
            <person name="Zhou Y."/>
            <person name="Sheng Y."/>
            <person name="Liu T."/>
            <person name="Pan Y."/>
            <person name="Xia L."/>
            <person name="Li J."/>
            <person name="Zhao F."/>
            <person name="Cao W."/>
        </authorList>
    </citation>
    <scope>NUCLEOTIDE SEQUENCE</scope>
    <source>
        <strain evidence="1">Hyas-2018</strain>
    </source>
</reference>
<organism evidence="1 2">
    <name type="scientific">Hyalomma asiaticum</name>
    <name type="common">Tick</name>
    <dbReference type="NCBI Taxonomy" id="266040"/>
    <lineage>
        <taxon>Eukaryota</taxon>
        <taxon>Metazoa</taxon>
        <taxon>Ecdysozoa</taxon>
        <taxon>Arthropoda</taxon>
        <taxon>Chelicerata</taxon>
        <taxon>Arachnida</taxon>
        <taxon>Acari</taxon>
        <taxon>Parasitiformes</taxon>
        <taxon>Ixodida</taxon>
        <taxon>Ixodoidea</taxon>
        <taxon>Ixodidae</taxon>
        <taxon>Hyalomminae</taxon>
        <taxon>Hyalomma</taxon>
    </lineage>
</organism>
<proteinExistence type="predicted"/>
<protein>
    <submittedName>
        <fullName evidence="1">Uncharacterized protein</fullName>
    </submittedName>
</protein>
<evidence type="ECO:0000313" key="2">
    <source>
        <dbReference type="Proteomes" id="UP000821845"/>
    </source>
</evidence>
<gene>
    <name evidence="1" type="ORF">HPB50_016490</name>
</gene>
<sequence>MSGASASPSLDVTWELPARARLAGHTPESDSIANSLGPTAWPKPSGPVRPTDYLERAVLLSGLPRKTGPLCVVGVVGMHLTMNRVVEEPECLSKCPFPALHGLPGGEASSMSHPRTMPNRKNLLCA</sequence>
<accession>A0ACB7RL57</accession>
<dbReference type="EMBL" id="CM023489">
    <property type="protein sequence ID" value="KAH6922572.1"/>
    <property type="molecule type" value="Genomic_DNA"/>
</dbReference>
<name>A0ACB7RL57_HYAAI</name>
<dbReference type="Proteomes" id="UP000821845">
    <property type="component" value="Chromosome 9"/>
</dbReference>
<comment type="caution">
    <text evidence="1">The sequence shown here is derived from an EMBL/GenBank/DDBJ whole genome shotgun (WGS) entry which is preliminary data.</text>
</comment>
<keyword evidence="2" id="KW-1185">Reference proteome</keyword>